<gene>
    <name evidence="2" type="ORF">ATJ78_0504</name>
</gene>
<keyword evidence="3" id="KW-1185">Reference proteome</keyword>
<dbReference type="RefSeq" id="WP_098406154.1">
    <property type="nucleotide sequence ID" value="NZ_PDJE01000001.1"/>
</dbReference>
<comment type="caution">
    <text evidence="2">The sequence shown here is derived from an EMBL/GenBank/DDBJ whole genome shotgun (WGS) entry which is preliminary data.</text>
</comment>
<dbReference type="Proteomes" id="UP000221369">
    <property type="component" value="Unassembled WGS sequence"/>
</dbReference>
<dbReference type="EMBL" id="PDJE01000001">
    <property type="protein sequence ID" value="PFG29595.1"/>
    <property type="molecule type" value="Genomic_DNA"/>
</dbReference>
<evidence type="ECO:0000313" key="2">
    <source>
        <dbReference type="EMBL" id="PFG29595.1"/>
    </source>
</evidence>
<proteinExistence type="predicted"/>
<name>A0A2A9DTW4_9MICO</name>
<reference evidence="2 3" key="1">
    <citation type="submission" date="2017-10" db="EMBL/GenBank/DDBJ databases">
        <title>Sequencing the genomes of 1000 actinobacteria strains.</title>
        <authorList>
            <person name="Klenk H.-P."/>
        </authorList>
    </citation>
    <scope>NUCLEOTIDE SEQUENCE [LARGE SCALE GENOMIC DNA]</scope>
    <source>
        <strain evidence="2 3">DSM 21798</strain>
    </source>
</reference>
<accession>A0A2A9DTW4</accession>
<feature type="transmembrane region" description="Helical" evidence="1">
    <location>
        <begin position="20"/>
        <end position="45"/>
    </location>
</feature>
<keyword evidence="1" id="KW-0472">Membrane</keyword>
<organism evidence="2 3">
    <name type="scientific">Paramicrobacterium agarici</name>
    <dbReference type="NCBI Taxonomy" id="630514"/>
    <lineage>
        <taxon>Bacteria</taxon>
        <taxon>Bacillati</taxon>
        <taxon>Actinomycetota</taxon>
        <taxon>Actinomycetes</taxon>
        <taxon>Micrococcales</taxon>
        <taxon>Microbacteriaceae</taxon>
        <taxon>Paramicrobacterium</taxon>
    </lineage>
</organism>
<evidence type="ECO:0000313" key="3">
    <source>
        <dbReference type="Proteomes" id="UP000221369"/>
    </source>
</evidence>
<evidence type="ECO:0000256" key="1">
    <source>
        <dbReference type="SAM" id="Phobius"/>
    </source>
</evidence>
<keyword evidence="1" id="KW-1133">Transmembrane helix</keyword>
<keyword evidence="1" id="KW-0812">Transmembrane</keyword>
<feature type="transmembrane region" description="Helical" evidence="1">
    <location>
        <begin position="57"/>
        <end position="77"/>
    </location>
</feature>
<protein>
    <submittedName>
        <fullName evidence="2">Uncharacterized protein</fullName>
    </submittedName>
</protein>
<dbReference type="AlphaFoldDB" id="A0A2A9DTW4"/>
<sequence length="79" mass="8516">MRLDGLDAKPCTPPFLADALLTAATGIAIVAWIIALIAGVLWFLWRRRDRQTVARNIGVVALVVSLIATLAAVFLNMPC</sequence>